<sequence length="142" mass="16717">MLEKFFKKQKRSSECHPLEKPLAHDRSYEYHHKKAVLEDGMLYDTESAKKVFTDEASLEYIALGRAVQRAYFLTPNGNWFSAKEKIETESGITDVGDYRIQATKTIYTYSNLQMEQKYKVKDLIGRNDYELYKEYFGEVEEA</sequence>
<comment type="caution">
    <text evidence="1">The sequence shown here is derived from an EMBL/GenBank/DDBJ whole genome shotgun (WGS) entry which is preliminary data.</text>
</comment>
<dbReference type="EMBL" id="WWVW01000021">
    <property type="protein sequence ID" value="MZL78046.1"/>
    <property type="molecule type" value="Genomic_DNA"/>
</dbReference>
<gene>
    <name evidence="1" type="ORF">GT718_11870</name>
</gene>
<protein>
    <recommendedName>
        <fullName evidence="3">DUF4178 domain-containing protein</fullName>
    </recommendedName>
</protein>
<dbReference type="Proteomes" id="UP000452293">
    <property type="component" value="Unassembled WGS sequence"/>
</dbReference>
<evidence type="ECO:0000313" key="2">
    <source>
        <dbReference type="Proteomes" id="UP000452293"/>
    </source>
</evidence>
<evidence type="ECO:0000313" key="1">
    <source>
        <dbReference type="EMBL" id="MZL78046.1"/>
    </source>
</evidence>
<organism evidence="1 2">
    <name type="scientific">Blautia massiliensis</name>
    <name type="common">ex Durand et al. 2017</name>
    <dbReference type="NCBI Taxonomy" id="1737424"/>
    <lineage>
        <taxon>Bacteria</taxon>
        <taxon>Bacillati</taxon>
        <taxon>Bacillota</taxon>
        <taxon>Clostridia</taxon>
        <taxon>Lachnospirales</taxon>
        <taxon>Lachnospiraceae</taxon>
        <taxon>Blautia</taxon>
    </lineage>
</organism>
<evidence type="ECO:0008006" key="3">
    <source>
        <dbReference type="Google" id="ProtNLM"/>
    </source>
</evidence>
<name>A0ABW9X5Y1_9FIRM</name>
<keyword evidence="2" id="KW-1185">Reference proteome</keyword>
<proteinExistence type="predicted"/>
<accession>A0ABW9X5Y1</accession>
<dbReference type="RefSeq" id="WP_129975441.1">
    <property type="nucleotide sequence ID" value="NZ_WWVV01000020.1"/>
</dbReference>
<reference evidence="1 2" key="1">
    <citation type="journal article" date="2019" name="Nat. Med.">
        <title>A library of human gut bacterial isolates paired with longitudinal multiomics data enables mechanistic microbiome research.</title>
        <authorList>
            <person name="Poyet M."/>
            <person name="Groussin M."/>
            <person name="Gibbons S.M."/>
            <person name="Avila-Pacheco J."/>
            <person name="Jiang X."/>
            <person name="Kearney S.M."/>
            <person name="Perrotta A.R."/>
            <person name="Berdy B."/>
            <person name="Zhao S."/>
            <person name="Lieberman T.D."/>
            <person name="Swanson P.K."/>
            <person name="Smith M."/>
            <person name="Roesemann S."/>
            <person name="Alexander J.E."/>
            <person name="Rich S.A."/>
            <person name="Livny J."/>
            <person name="Vlamakis H."/>
            <person name="Clish C."/>
            <person name="Bullock K."/>
            <person name="Deik A."/>
            <person name="Scott J."/>
            <person name="Pierce K.A."/>
            <person name="Xavier R.J."/>
            <person name="Alm E.J."/>
        </authorList>
    </citation>
    <scope>NUCLEOTIDE SEQUENCE [LARGE SCALE GENOMIC DNA]</scope>
    <source>
        <strain evidence="1 2">BIOML-A1</strain>
    </source>
</reference>